<gene>
    <name evidence="1" type="ORF">AU255_05000</name>
</gene>
<accession>A0A1V8M6T6</accession>
<organism evidence="1 2">
    <name type="scientific">Methyloprofundus sedimenti</name>
    <dbReference type="NCBI Taxonomy" id="1420851"/>
    <lineage>
        <taxon>Bacteria</taxon>
        <taxon>Pseudomonadati</taxon>
        <taxon>Pseudomonadota</taxon>
        <taxon>Gammaproteobacteria</taxon>
        <taxon>Methylococcales</taxon>
        <taxon>Methylococcaceae</taxon>
        <taxon>Methyloprofundus</taxon>
    </lineage>
</organism>
<reference evidence="1 2" key="1">
    <citation type="submission" date="2015-12" db="EMBL/GenBank/DDBJ databases">
        <authorList>
            <person name="Shamseldin A."/>
            <person name="Moawad H."/>
            <person name="Abd El-Rahim W.M."/>
            <person name="Sadowsky M.J."/>
        </authorList>
    </citation>
    <scope>NUCLEOTIDE SEQUENCE [LARGE SCALE GENOMIC DNA]</scope>
    <source>
        <strain evidence="1 2">WF1</strain>
    </source>
</reference>
<proteinExistence type="predicted"/>
<evidence type="ECO:0000313" key="1">
    <source>
        <dbReference type="EMBL" id="OQK17252.1"/>
    </source>
</evidence>
<comment type="caution">
    <text evidence="1">The sequence shown here is derived from an EMBL/GenBank/DDBJ whole genome shotgun (WGS) entry which is preliminary data.</text>
</comment>
<dbReference type="STRING" id="1420851.AU255_05000"/>
<dbReference type="RefSeq" id="WP_080521865.1">
    <property type="nucleotide sequence ID" value="NZ_LPUF01000001.1"/>
</dbReference>
<sequence>MIVTCDVIDQNATIHPIYEEVLSFKKSKNNDKNKHPWVKKCLLLNETKEWISENSRGELIGQNTFCIVVADAFDLYFSEYPNTRTKVQAEEIKRNSKSLKYAMHNCLLPKAASSEKFNEGLNSLINLEAKCPGPVTSQRGNPKRRTLIVNIATGLYDSFNTLPSLIILTNLILMVEFIDADNLKRSIRNTYTEELKAEIKDGAIRRRDKTNRNIFDSELLTQNAINKLQKSAVPQKQPVNIFENQIQLTDAFMNEVQVKDDSELIRQLALLKNMLYERL</sequence>
<name>A0A1V8M6T6_9GAMM</name>
<dbReference type="Proteomes" id="UP000191980">
    <property type="component" value="Unassembled WGS sequence"/>
</dbReference>
<dbReference type="EMBL" id="LPUF01000001">
    <property type="protein sequence ID" value="OQK17252.1"/>
    <property type="molecule type" value="Genomic_DNA"/>
</dbReference>
<keyword evidence="2" id="KW-1185">Reference proteome</keyword>
<dbReference type="AlphaFoldDB" id="A0A1V8M6T6"/>
<protein>
    <submittedName>
        <fullName evidence="1">Uncharacterized protein</fullName>
    </submittedName>
</protein>
<evidence type="ECO:0000313" key="2">
    <source>
        <dbReference type="Proteomes" id="UP000191980"/>
    </source>
</evidence>